<protein>
    <submittedName>
        <fullName evidence="1">Lipopolysaccharide biosynthesis protein</fullName>
    </submittedName>
</protein>
<name>K1SWU3_9ZZZZ</name>
<reference evidence="1" key="1">
    <citation type="journal article" date="2013" name="Environ. Microbiol.">
        <title>Microbiota from the distal guts of lean and obese adolescents exhibit partial functional redundancy besides clear differences in community structure.</title>
        <authorList>
            <person name="Ferrer M."/>
            <person name="Ruiz A."/>
            <person name="Lanza F."/>
            <person name="Haange S.B."/>
            <person name="Oberbach A."/>
            <person name="Till H."/>
            <person name="Bargiela R."/>
            <person name="Campoy C."/>
            <person name="Segura M.T."/>
            <person name="Richter M."/>
            <person name="von Bergen M."/>
            <person name="Seifert J."/>
            <person name="Suarez A."/>
        </authorList>
    </citation>
    <scope>NUCLEOTIDE SEQUENCE</scope>
</reference>
<evidence type="ECO:0000313" key="1">
    <source>
        <dbReference type="EMBL" id="EKC59829.1"/>
    </source>
</evidence>
<accession>K1SWU3</accession>
<sequence>NGIKMRVVDVDYRGRETTSGVDSPEDVKRVEEILEKYGEFDLS</sequence>
<organism evidence="1">
    <name type="scientific">human gut metagenome</name>
    <dbReference type="NCBI Taxonomy" id="408170"/>
    <lineage>
        <taxon>unclassified sequences</taxon>
        <taxon>metagenomes</taxon>
        <taxon>organismal metagenomes</taxon>
    </lineage>
</organism>
<proteinExistence type="predicted"/>
<gene>
    <name evidence="1" type="ORF">OBE_09279</name>
</gene>
<feature type="non-terminal residue" evidence="1">
    <location>
        <position position="1"/>
    </location>
</feature>
<dbReference type="EMBL" id="AJWZ01006425">
    <property type="protein sequence ID" value="EKC59829.1"/>
    <property type="molecule type" value="Genomic_DNA"/>
</dbReference>
<comment type="caution">
    <text evidence="1">The sequence shown here is derived from an EMBL/GenBank/DDBJ whole genome shotgun (WGS) entry which is preliminary data.</text>
</comment>
<dbReference type="AlphaFoldDB" id="K1SWU3"/>